<feature type="repeat" description="ANK" evidence="3">
    <location>
        <begin position="1369"/>
        <end position="1401"/>
    </location>
</feature>
<dbReference type="PANTHER" id="PTHR24123:SF142">
    <property type="entry name" value="ANKYRIN"/>
    <property type="match status" value="1"/>
</dbReference>
<protein>
    <recommendedName>
        <fullName evidence="6">Ankyrin repeat domain-containing protein</fullName>
    </recommendedName>
</protein>
<feature type="repeat" description="ANK" evidence="3">
    <location>
        <begin position="711"/>
        <end position="743"/>
    </location>
</feature>
<dbReference type="PROSITE" id="PS50297">
    <property type="entry name" value="ANK_REP_REGION"/>
    <property type="match status" value="5"/>
</dbReference>
<dbReference type="PANTHER" id="PTHR24123">
    <property type="entry name" value="ANKYRIN REPEAT-CONTAINING"/>
    <property type="match status" value="1"/>
</dbReference>
<evidence type="ECO:0000313" key="5">
    <source>
        <dbReference type="Proteomes" id="UP001611383"/>
    </source>
</evidence>
<evidence type="ECO:0000313" key="4">
    <source>
        <dbReference type="EMBL" id="WNG51072.1"/>
    </source>
</evidence>
<dbReference type="InterPro" id="IPR051165">
    <property type="entry name" value="Multifunctional_ANK_Repeat"/>
</dbReference>
<sequence length="1443" mass="155051">MGCASSRAGKPNKPERCVCPRFGATTEREVRSTTRVRSDPPLHLQTDFSYESSMVRNTHSRAWLVITALALLCSCRGGIEKAIESGDLEKVQEALTTPEVQAKLPTQGGPWLVKAVQAKQFPAYLALVGAGADAHFVDSEGRSLLHHAAVAGAEDIVQELLRIGADPLRADGKGLTPVHEAITHRRGGLLTSQLLPKVPDVNALDKGRGGILAHAARTGDAELVTLLVKAGAVLDDPKAIPEPSHPEIQRQLEIAHLAYRVKSAVEKGDIETLKTLATEANEELMDALGLTPVHLAVLQNDRKALAELLKDNPRAIAHSDARGLGLLHYAALAAEPRTAELLLSHHASIDARTQAGQTPLMLAAQKGRALMVGALIARGASVNAEDATGQTALTLTAQGDNPKTVARLMDAGAVLTRPSPGLEQAHQRFLLRWAAETGSFARVAALLRAGATDATTLEKLKLTPFHLAAIGNEPSKLEALATEKPEMLESLLGEEGLTLLHWAALADADKSVAWLVSKGFDVNAWDPKSQQTPLEAAARSGRHTAVGQLVERGATLSRLSSSLYDSKMREPLLRALQNHKLLEAWRNGQFTELPALLREGAIPETLTPGPTPLQWRILRGEPLTPELEADIRKAEVDARGRTPLHYAVLASNAAALDVILRLAPDVNLRDERGATALHEAAALGNDEVIRRLVQAGADVNLPAKDRREERHERTPLMAALEKESLPAVTALLDAGANLTAKTASGHIALEFALCESHEEFAALLLSRGAPPEADVKCWSKAASSAISAGREEEALKFLEYAKPLTPDVVRELRQKAARSGLARVLRHLLERPEASGDKERAELLEVAAENGKRAIIELLLEGGVPATPAFTLERTLRAAAYKGHPEVVALLLDRGADPLWTSEKNGSAVARALIAGEHKVIELLAARPEVWAKIQADPNLLEPAVAGGFMDLVRGYVEAGADMKSRGTKMLGVASSEEMAAYLISKGAPTNSDAALQPDAGLDWLALYGEPFAQTVAYGELGIARLLLQHGARPQTRPVLDYFEALFVGVRVFETMRARPRGGPEHVEKLRALVAEPAWTPEQLAELLEGITDMRCDMLPLVESILDRMKPEDIKTRTRPAVANLASCQDPRALELLVKRGADLNATDDSGLNVLADVLKHRNDFGARTLLRLGIQTTPTQEDKLAYVTLALKYQLGDVAAELLERAPKDGRLGDAAALDSALLLAMSERASDAAMLLVSYGARARAAGTEGETALTLAAAQGWSWSVDLLLELGAADPKSKVFRLLAEAKNWRRIDKLATLGSASPHDLASYASVPELRSAVLHLVLTRPDSVDRFIFWNVITEGQDVEFLELLLDELKPDIDNAGMDGNSLLIDAAGHSNLASVKLLVDRGADIHTMGIDCVTPVSMASTRKDAEGRRIIRYFKEIGGGEGDDPGCGTRDQ</sequence>
<feature type="repeat" description="ANK" evidence="3">
    <location>
        <begin position="672"/>
        <end position="704"/>
    </location>
</feature>
<dbReference type="Gene3D" id="1.25.40.20">
    <property type="entry name" value="Ankyrin repeat-containing domain"/>
    <property type="match status" value="7"/>
</dbReference>
<keyword evidence="5" id="KW-1185">Reference proteome</keyword>
<reference evidence="4 5" key="1">
    <citation type="submission" date="2019-08" db="EMBL/GenBank/DDBJ databases">
        <title>Archangium and Cystobacter genomes.</title>
        <authorList>
            <person name="Chen I.-C.K."/>
            <person name="Wielgoss S."/>
        </authorList>
    </citation>
    <scope>NUCLEOTIDE SEQUENCE [LARGE SCALE GENOMIC DNA]</scope>
    <source>
        <strain evidence="4 5">Cbm 6</strain>
    </source>
</reference>
<dbReference type="Pfam" id="PF12796">
    <property type="entry name" value="Ank_2"/>
    <property type="match status" value="4"/>
</dbReference>
<dbReference type="PRINTS" id="PR01415">
    <property type="entry name" value="ANKYRIN"/>
</dbReference>
<evidence type="ECO:0000256" key="1">
    <source>
        <dbReference type="ARBA" id="ARBA00022737"/>
    </source>
</evidence>
<evidence type="ECO:0008006" key="6">
    <source>
        <dbReference type="Google" id="ProtNLM"/>
    </source>
</evidence>
<dbReference type="PROSITE" id="PS50088">
    <property type="entry name" value="ANK_REPEAT"/>
    <property type="match status" value="9"/>
</dbReference>
<evidence type="ECO:0000256" key="2">
    <source>
        <dbReference type="ARBA" id="ARBA00023043"/>
    </source>
</evidence>
<dbReference type="SMART" id="SM00248">
    <property type="entry name" value="ANK"/>
    <property type="match status" value="20"/>
</dbReference>
<feature type="repeat" description="ANK" evidence="3">
    <location>
        <begin position="322"/>
        <end position="354"/>
    </location>
</feature>
<name>A0ABY9X6Q1_9BACT</name>
<dbReference type="InterPro" id="IPR036770">
    <property type="entry name" value="Ankyrin_rpt-contain_sf"/>
</dbReference>
<feature type="repeat" description="ANK" evidence="3">
    <location>
        <begin position="495"/>
        <end position="527"/>
    </location>
</feature>
<dbReference type="Proteomes" id="UP001611383">
    <property type="component" value="Chromosome"/>
</dbReference>
<dbReference type="Pfam" id="PF00023">
    <property type="entry name" value="Ank"/>
    <property type="match status" value="1"/>
</dbReference>
<feature type="repeat" description="ANK" evidence="3">
    <location>
        <begin position="639"/>
        <end position="671"/>
    </location>
</feature>
<accession>A0ABY9X6Q1</accession>
<dbReference type="SUPFAM" id="SSF48403">
    <property type="entry name" value="Ankyrin repeat"/>
    <property type="match status" value="4"/>
</dbReference>
<proteinExistence type="predicted"/>
<keyword evidence="1" id="KW-0677">Repeat</keyword>
<feature type="repeat" description="ANK" evidence="3">
    <location>
        <begin position="140"/>
        <end position="172"/>
    </location>
</feature>
<gene>
    <name evidence="4" type="ORF">F0U60_48295</name>
</gene>
<keyword evidence="2 3" id="KW-0040">ANK repeat</keyword>
<organism evidence="4 5">
    <name type="scientific">Archangium minus</name>
    <dbReference type="NCBI Taxonomy" id="83450"/>
    <lineage>
        <taxon>Bacteria</taxon>
        <taxon>Pseudomonadati</taxon>
        <taxon>Myxococcota</taxon>
        <taxon>Myxococcia</taxon>
        <taxon>Myxococcales</taxon>
        <taxon>Cystobacterineae</taxon>
        <taxon>Archangiaceae</taxon>
        <taxon>Archangium</taxon>
    </lineage>
</organism>
<dbReference type="EMBL" id="CP043494">
    <property type="protein sequence ID" value="WNG51072.1"/>
    <property type="molecule type" value="Genomic_DNA"/>
</dbReference>
<feature type="repeat" description="ANK" evidence="3">
    <location>
        <begin position="529"/>
        <end position="561"/>
    </location>
</feature>
<dbReference type="InterPro" id="IPR002110">
    <property type="entry name" value="Ankyrin_rpt"/>
</dbReference>
<feature type="repeat" description="ANK" evidence="3">
    <location>
        <begin position="355"/>
        <end position="387"/>
    </location>
</feature>
<evidence type="ECO:0000256" key="3">
    <source>
        <dbReference type="PROSITE-ProRule" id="PRU00023"/>
    </source>
</evidence>